<dbReference type="RefSeq" id="WP_386772587.1">
    <property type="nucleotide sequence ID" value="NZ_JBHRUG010000017.1"/>
</dbReference>
<dbReference type="Proteomes" id="UP001595579">
    <property type="component" value="Unassembled WGS sequence"/>
</dbReference>
<accession>A0ABV7LM45</accession>
<feature type="chain" id="PRO_5047420532" evidence="4">
    <location>
        <begin position="31"/>
        <end position="270"/>
    </location>
</feature>
<evidence type="ECO:0000259" key="5">
    <source>
        <dbReference type="PROSITE" id="PS51352"/>
    </source>
</evidence>
<reference evidence="7" key="1">
    <citation type="journal article" date="2019" name="Int. J. Syst. Evol. Microbiol.">
        <title>The Global Catalogue of Microorganisms (GCM) 10K type strain sequencing project: providing services to taxonomists for standard genome sequencing and annotation.</title>
        <authorList>
            <consortium name="The Broad Institute Genomics Platform"/>
            <consortium name="The Broad Institute Genome Sequencing Center for Infectious Disease"/>
            <person name="Wu L."/>
            <person name="Ma J."/>
        </authorList>
    </citation>
    <scope>NUCLEOTIDE SEQUENCE [LARGE SCALE GENOMIC DNA]</scope>
    <source>
        <strain evidence="7">CECT 7698</strain>
    </source>
</reference>
<feature type="domain" description="Thioredoxin" evidence="5">
    <location>
        <begin position="19"/>
        <end position="215"/>
    </location>
</feature>
<keyword evidence="3" id="KW-0472">Membrane</keyword>
<keyword evidence="4" id="KW-0732">Signal</keyword>
<comment type="similarity">
    <text evidence="1">Belongs to the SCO1/2 family.</text>
</comment>
<comment type="caution">
    <text evidence="6">The sequence shown here is derived from an EMBL/GenBank/DDBJ whole genome shotgun (WGS) entry which is preliminary data.</text>
</comment>
<evidence type="ECO:0000313" key="6">
    <source>
        <dbReference type="EMBL" id="MFC3283518.1"/>
    </source>
</evidence>
<evidence type="ECO:0000256" key="4">
    <source>
        <dbReference type="SAM" id="SignalP"/>
    </source>
</evidence>
<evidence type="ECO:0000256" key="1">
    <source>
        <dbReference type="ARBA" id="ARBA00010996"/>
    </source>
</evidence>
<dbReference type="PROSITE" id="PS51352">
    <property type="entry name" value="THIOREDOXIN_2"/>
    <property type="match status" value="1"/>
</dbReference>
<evidence type="ECO:0000256" key="2">
    <source>
        <dbReference type="ARBA" id="ARBA00023008"/>
    </source>
</evidence>
<dbReference type="EMBL" id="JBHRUG010000017">
    <property type="protein sequence ID" value="MFC3283518.1"/>
    <property type="molecule type" value="Genomic_DNA"/>
</dbReference>
<protein>
    <submittedName>
        <fullName evidence="6">SCO family protein</fullName>
    </submittedName>
</protein>
<sequence>MRFRFSVPLPRLSLAIVWLSIGAVSLAASASPPTSDSEILDRVDYEQRIGNQLPRELQFRNAQGELISIDSLTTDKPLVLALAWYNCPQLCPMLLDRIADTAADLPFDSDEYRIAVVSIAPEEGPEDAQRIHAELRNRHGAATRDWQLLTGKKPAIAALADAAGFRYAHDPETGDYAHPAGVVIAAPGGQITHYLLGMRPETPDLRLALVEASQGKLGSPLQKILVRCYRFDPETGQYNLAVMNLLRFAGGGSVLALAGAIVWLRRKEHA</sequence>
<feature type="transmembrane region" description="Helical" evidence="3">
    <location>
        <begin position="245"/>
        <end position="264"/>
    </location>
</feature>
<dbReference type="InterPro" id="IPR013766">
    <property type="entry name" value="Thioredoxin_domain"/>
</dbReference>
<dbReference type="SUPFAM" id="SSF52833">
    <property type="entry name" value="Thioredoxin-like"/>
    <property type="match status" value="1"/>
</dbReference>
<evidence type="ECO:0000256" key="3">
    <source>
        <dbReference type="SAM" id="Phobius"/>
    </source>
</evidence>
<keyword evidence="2" id="KW-0186">Copper</keyword>
<dbReference type="Pfam" id="PF02630">
    <property type="entry name" value="SCO1-SenC"/>
    <property type="match status" value="1"/>
</dbReference>
<dbReference type="InterPro" id="IPR036249">
    <property type="entry name" value="Thioredoxin-like_sf"/>
</dbReference>
<dbReference type="Gene3D" id="3.40.30.10">
    <property type="entry name" value="Glutaredoxin"/>
    <property type="match status" value="1"/>
</dbReference>
<keyword evidence="3" id="KW-1133">Transmembrane helix</keyword>
<organism evidence="6 7">
    <name type="scientific">Litchfieldella rifensis</name>
    <dbReference type="NCBI Taxonomy" id="762643"/>
    <lineage>
        <taxon>Bacteria</taxon>
        <taxon>Pseudomonadati</taxon>
        <taxon>Pseudomonadota</taxon>
        <taxon>Gammaproteobacteria</taxon>
        <taxon>Oceanospirillales</taxon>
        <taxon>Halomonadaceae</taxon>
        <taxon>Litchfieldella</taxon>
    </lineage>
</organism>
<keyword evidence="7" id="KW-1185">Reference proteome</keyword>
<evidence type="ECO:0000313" key="7">
    <source>
        <dbReference type="Proteomes" id="UP001595579"/>
    </source>
</evidence>
<proteinExistence type="inferred from homology"/>
<keyword evidence="3" id="KW-0812">Transmembrane</keyword>
<gene>
    <name evidence="6" type="ORF">ACFOEV_07865</name>
</gene>
<feature type="signal peptide" evidence="4">
    <location>
        <begin position="1"/>
        <end position="30"/>
    </location>
</feature>
<name>A0ABV7LM45_9GAMM</name>
<dbReference type="InterPro" id="IPR003782">
    <property type="entry name" value="SCO1/SenC"/>
</dbReference>